<gene>
    <name evidence="2" type="ORF">TIFTF001_017265</name>
</gene>
<dbReference type="Proteomes" id="UP001187192">
    <property type="component" value="Unassembled WGS sequence"/>
</dbReference>
<comment type="caution">
    <text evidence="2">The sequence shown here is derived from an EMBL/GenBank/DDBJ whole genome shotgun (WGS) entry which is preliminary data.</text>
</comment>
<dbReference type="Gramene" id="FCD_00011859-RA">
    <property type="protein sequence ID" value="FCD_00011859-RA:cds"/>
    <property type="gene ID" value="FCD_00011859"/>
</dbReference>
<proteinExistence type="predicted"/>
<protein>
    <submittedName>
        <fullName evidence="2">Uncharacterized protein</fullName>
    </submittedName>
</protein>
<evidence type="ECO:0000313" key="3">
    <source>
        <dbReference type="Proteomes" id="UP001187192"/>
    </source>
</evidence>
<accession>A0AA88AA95</accession>
<evidence type="ECO:0000256" key="1">
    <source>
        <dbReference type="SAM" id="MobiDB-lite"/>
    </source>
</evidence>
<sequence length="53" mass="5856">MKARAIGAGSPPCRPEATDTEREIESCVAVKRDRRSGGSDRRRKLEKNVDSLV</sequence>
<name>A0AA88AA95_FICCA</name>
<evidence type="ECO:0000313" key="2">
    <source>
        <dbReference type="EMBL" id="GMN48090.1"/>
    </source>
</evidence>
<dbReference type="AlphaFoldDB" id="A0AA88AA95"/>
<feature type="compositionally biased region" description="Basic and acidic residues" evidence="1">
    <location>
        <begin position="16"/>
        <end position="25"/>
    </location>
</feature>
<keyword evidence="3" id="KW-1185">Reference proteome</keyword>
<reference evidence="2" key="1">
    <citation type="submission" date="2023-07" db="EMBL/GenBank/DDBJ databases">
        <title>draft genome sequence of fig (Ficus carica).</title>
        <authorList>
            <person name="Takahashi T."/>
            <person name="Nishimura K."/>
        </authorList>
    </citation>
    <scope>NUCLEOTIDE SEQUENCE</scope>
</reference>
<feature type="region of interest" description="Disordered" evidence="1">
    <location>
        <begin position="1"/>
        <end position="53"/>
    </location>
</feature>
<dbReference type="EMBL" id="BTGU01000027">
    <property type="protein sequence ID" value="GMN48090.1"/>
    <property type="molecule type" value="Genomic_DNA"/>
</dbReference>
<organism evidence="2 3">
    <name type="scientific">Ficus carica</name>
    <name type="common">Common fig</name>
    <dbReference type="NCBI Taxonomy" id="3494"/>
    <lineage>
        <taxon>Eukaryota</taxon>
        <taxon>Viridiplantae</taxon>
        <taxon>Streptophyta</taxon>
        <taxon>Embryophyta</taxon>
        <taxon>Tracheophyta</taxon>
        <taxon>Spermatophyta</taxon>
        <taxon>Magnoliopsida</taxon>
        <taxon>eudicotyledons</taxon>
        <taxon>Gunneridae</taxon>
        <taxon>Pentapetalae</taxon>
        <taxon>rosids</taxon>
        <taxon>fabids</taxon>
        <taxon>Rosales</taxon>
        <taxon>Moraceae</taxon>
        <taxon>Ficeae</taxon>
        <taxon>Ficus</taxon>
    </lineage>
</organism>